<evidence type="ECO:0000256" key="1">
    <source>
        <dbReference type="ARBA" id="ARBA00004196"/>
    </source>
</evidence>
<evidence type="ECO:0000256" key="2">
    <source>
        <dbReference type="ARBA" id="ARBA00022729"/>
    </source>
</evidence>
<feature type="signal peptide" evidence="4">
    <location>
        <begin position="1"/>
        <end position="20"/>
    </location>
</feature>
<dbReference type="Proteomes" id="UP000245533">
    <property type="component" value="Unassembled WGS sequence"/>
</dbReference>
<evidence type="ECO:0000313" key="7">
    <source>
        <dbReference type="Proteomes" id="UP000245533"/>
    </source>
</evidence>
<evidence type="ECO:0000256" key="3">
    <source>
        <dbReference type="SAM" id="Coils"/>
    </source>
</evidence>
<evidence type="ECO:0000256" key="4">
    <source>
        <dbReference type="SAM" id="SignalP"/>
    </source>
</evidence>
<sequence>MKRYSILTLLIFSTAVLMHGCTDDGPLGPDPDDFDRSAILTNWADNLIVPAYQNFVADAEALESAAADFSANPAADELLALRNAFETAYLSFQKVSMYEIGPAMQVGAQGINLRNYLNSYPSDTAQIVENVSLNDINLDLPSQLDAQGFPALDYLLYGAAGSEAEILALYSEGADAPLYRSYLQTLSARIAGLAGNVLNAWETGYRDEFTDNSGNGANASIDMMVNDYIFYYEKWLRAGKVGIPAGVFSGTPLPTHVEALYHGSFSRQLALEALSAVQDFFNGNHVNGTGSGESLNSYLDYLDSRRDGSQLSVLINSQFESARSELESLQQNFADQVENDNIRMLNAYDELQKNVVFMKVDMLQALNISVDYVDADGD</sequence>
<keyword evidence="7" id="KW-1185">Reference proteome</keyword>
<dbReference type="InterPro" id="IPR038352">
    <property type="entry name" value="Imelysin_sf"/>
</dbReference>
<dbReference type="AlphaFoldDB" id="A0A316TZ77"/>
<comment type="subcellular location">
    <subcellularLocation>
        <location evidence="1">Cell envelope</location>
    </subcellularLocation>
</comment>
<evidence type="ECO:0000313" key="6">
    <source>
        <dbReference type="EMBL" id="PWN05316.1"/>
    </source>
</evidence>
<dbReference type="GO" id="GO:0030313">
    <property type="term" value="C:cell envelope"/>
    <property type="evidence" value="ECO:0007669"/>
    <property type="project" value="UniProtKB-SubCell"/>
</dbReference>
<feature type="domain" description="Imelysin-like" evidence="5">
    <location>
        <begin position="48"/>
        <end position="352"/>
    </location>
</feature>
<dbReference type="EMBL" id="QGGB01000010">
    <property type="protein sequence ID" value="PWN05316.1"/>
    <property type="molecule type" value="Genomic_DNA"/>
</dbReference>
<protein>
    <submittedName>
        <fullName evidence="6">Peptidase M75 superfamily protein</fullName>
    </submittedName>
</protein>
<dbReference type="RefSeq" id="WP_109647872.1">
    <property type="nucleotide sequence ID" value="NZ_QGGB01000010.1"/>
</dbReference>
<accession>A0A316TZ77</accession>
<dbReference type="CDD" id="cd14659">
    <property type="entry name" value="Imelysin-like_IPPA"/>
    <property type="match status" value="1"/>
</dbReference>
<gene>
    <name evidence="6" type="ORF">DDZ15_14685</name>
</gene>
<dbReference type="InterPro" id="IPR018976">
    <property type="entry name" value="Imelysin-like"/>
</dbReference>
<comment type="caution">
    <text evidence="6">The sequence shown here is derived from an EMBL/GenBank/DDBJ whole genome shotgun (WGS) entry which is preliminary data.</text>
</comment>
<reference evidence="6 7" key="1">
    <citation type="submission" date="2018-05" db="EMBL/GenBank/DDBJ databases">
        <title>Rhodohalobacter halophilus gen. nov., sp. nov., a moderately halophilic member of the family Balneolaceae.</title>
        <authorList>
            <person name="Liu Z.-W."/>
        </authorList>
    </citation>
    <scope>NUCLEOTIDE SEQUENCE [LARGE SCALE GENOMIC DNA]</scope>
    <source>
        <strain evidence="6 7">8A47</strain>
    </source>
</reference>
<dbReference type="Gene3D" id="1.20.1420.20">
    <property type="entry name" value="M75 peptidase, HXXE motif"/>
    <property type="match status" value="1"/>
</dbReference>
<feature type="chain" id="PRO_5016403834" evidence="4">
    <location>
        <begin position="21"/>
        <end position="378"/>
    </location>
</feature>
<proteinExistence type="predicted"/>
<keyword evidence="2 4" id="KW-0732">Signal</keyword>
<dbReference type="Pfam" id="PF09375">
    <property type="entry name" value="Peptidase_M75"/>
    <property type="match status" value="1"/>
</dbReference>
<name>A0A316TZ77_9BACT</name>
<evidence type="ECO:0000259" key="5">
    <source>
        <dbReference type="Pfam" id="PF09375"/>
    </source>
</evidence>
<keyword evidence="3" id="KW-0175">Coiled coil</keyword>
<feature type="coiled-coil region" evidence="3">
    <location>
        <begin position="319"/>
        <end position="354"/>
    </location>
</feature>
<dbReference type="InterPro" id="IPR034984">
    <property type="entry name" value="Imelysin-like_IPPA"/>
</dbReference>
<dbReference type="OrthoDB" id="650514at2"/>
<organism evidence="6 7">
    <name type="scientific">Rhodohalobacter mucosus</name>
    <dbReference type="NCBI Taxonomy" id="2079485"/>
    <lineage>
        <taxon>Bacteria</taxon>
        <taxon>Pseudomonadati</taxon>
        <taxon>Balneolota</taxon>
        <taxon>Balneolia</taxon>
        <taxon>Balneolales</taxon>
        <taxon>Balneolaceae</taxon>
        <taxon>Rhodohalobacter</taxon>
    </lineage>
</organism>